<dbReference type="EMBL" id="FOBI01000003">
    <property type="protein sequence ID" value="SEK84671.1"/>
    <property type="molecule type" value="Genomic_DNA"/>
</dbReference>
<proteinExistence type="predicted"/>
<gene>
    <name evidence="1" type="ORF">SAMN05216262_103100</name>
</gene>
<dbReference type="Proteomes" id="UP000199297">
    <property type="component" value="Unassembled WGS sequence"/>
</dbReference>
<evidence type="ECO:0000313" key="2">
    <source>
        <dbReference type="Proteomes" id="UP000199297"/>
    </source>
</evidence>
<name>A0A1H7KCS5_9GAMM</name>
<accession>A0A1H7KCS5</accession>
<dbReference type="AlphaFoldDB" id="A0A1H7KCS5"/>
<keyword evidence="2" id="KW-1185">Reference proteome</keyword>
<evidence type="ECO:0000313" key="1">
    <source>
        <dbReference type="EMBL" id="SEK84671.1"/>
    </source>
</evidence>
<protein>
    <submittedName>
        <fullName evidence="1">Uncharacterized protein</fullName>
    </submittedName>
</protein>
<sequence>MLVKRIIEAIASCLDVSESKVLDLAMATQKRSGKTQELLLC</sequence>
<organism evidence="1 2">
    <name type="scientific">Colwellia chukchiensis</name>
    <dbReference type="NCBI Taxonomy" id="641665"/>
    <lineage>
        <taxon>Bacteria</taxon>
        <taxon>Pseudomonadati</taxon>
        <taxon>Pseudomonadota</taxon>
        <taxon>Gammaproteobacteria</taxon>
        <taxon>Alteromonadales</taxon>
        <taxon>Colwelliaceae</taxon>
        <taxon>Colwellia</taxon>
    </lineage>
</organism>
<reference evidence="2" key="1">
    <citation type="submission" date="2016-10" db="EMBL/GenBank/DDBJ databases">
        <authorList>
            <person name="Varghese N."/>
            <person name="Submissions S."/>
        </authorList>
    </citation>
    <scope>NUCLEOTIDE SEQUENCE [LARGE SCALE GENOMIC DNA]</scope>
    <source>
        <strain evidence="2">CGMCC 1.9127</strain>
    </source>
</reference>
<dbReference type="STRING" id="641665.GCA_002104455_02693"/>